<name>X1AFB4_9ZZZZ</name>
<organism evidence="1">
    <name type="scientific">marine sediment metagenome</name>
    <dbReference type="NCBI Taxonomy" id="412755"/>
    <lineage>
        <taxon>unclassified sequences</taxon>
        <taxon>metagenomes</taxon>
        <taxon>ecological metagenomes</taxon>
    </lineage>
</organism>
<dbReference type="AlphaFoldDB" id="X1AFB4"/>
<dbReference type="EMBL" id="BART01004246">
    <property type="protein sequence ID" value="GAG68467.1"/>
    <property type="molecule type" value="Genomic_DNA"/>
</dbReference>
<reference evidence="1" key="1">
    <citation type="journal article" date="2014" name="Front. Microbiol.">
        <title>High frequency of phylogenetically diverse reductive dehalogenase-homologous genes in deep subseafloor sedimentary metagenomes.</title>
        <authorList>
            <person name="Kawai M."/>
            <person name="Futagami T."/>
            <person name="Toyoda A."/>
            <person name="Takaki Y."/>
            <person name="Nishi S."/>
            <person name="Hori S."/>
            <person name="Arai W."/>
            <person name="Tsubouchi T."/>
            <person name="Morono Y."/>
            <person name="Uchiyama I."/>
            <person name="Ito T."/>
            <person name="Fujiyama A."/>
            <person name="Inagaki F."/>
            <person name="Takami H."/>
        </authorList>
    </citation>
    <scope>NUCLEOTIDE SEQUENCE</scope>
    <source>
        <strain evidence="1">Expedition CK06-06</strain>
    </source>
</reference>
<protein>
    <submittedName>
        <fullName evidence="1">Uncharacterized protein</fullName>
    </submittedName>
</protein>
<accession>X1AFB4</accession>
<proteinExistence type="predicted"/>
<feature type="non-terminal residue" evidence="1">
    <location>
        <position position="1"/>
    </location>
</feature>
<comment type="caution">
    <text evidence="1">The sequence shown here is derived from an EMBL/GenBank/DDBJ whole genome shotgun (WGS) entry which is preliminary data.</text>
</comment>
<gene>
    <name evidence="1" type="ORF">S01H4_10853</name>
</gene>
<evidence type="ECO:0000313" key="1">
    <source>
        <dbReference type="EMBL" id="GAG68467.1"/>
    </source>
</evidence>
<sequence length="198" mass="23124">HNFDLHARLERVGLSRFRDAARVIKIKKDKMTVFHDIDEGHNKFTFEELGMMFSTKFGVVEDGVNAFIHVKDEVKNVNVLWQKFTKHKEPITKKWGEYAIKINEIHKKQYGVMKRTSHLDVVAIHEDDDWFRHNFKIKDAIDKAYDPSLVKSILEPMMGTTDARGVLIKRTEFPRPPRIPTIVEPLFPDAGSSQRKLR</sequence>